<organism evidence="1 2">
    <name type="scientific">Heterorhabditis bacteriophora</name>
    <name type="common">Entomopathogenic nematode worm</name>
    <dbReference type="NCBI Taxonomy" id="37862"/>
    <lineage>
        <taxon>Eukaryota</taxon>
        <taxon>Metazoa</taxon>
        <taxon>Ecdysozoa</taxon>
        <taxon>Nematoda</taxon>
        <taxon>Chromadorea</taxon>
        <taxon>Rhabditida</taxon>
        <taxon>Rhabditina</taxon>
        <taxon>Rhabditomorpha</taxon>
        <taxon>Strongyloidea</taxon>
        <taxon>Heterorhabditidae</taxon>
        <taxon>Heterorhabditis</taxon>
    </lineage>
</organism>
<keyword evidence="1" id="KW-1185">Reference proteome</keyword>
<protein>
    <submittedName>
        <fullName evidence="2">EGF-like domain-containing protein</fullName>
    </submittedName>
</protein>
<evidence type="ECO:0000313" key="1">
    <source>
        <dbReference type="Proteomes" id="UP000095283"/>
    </source>
</evidence>
<proteinExistence type="predicted"/>
<accession>A0A1I7W8G1</accession>
<evidence type="ECO:0000313" key="2">
    <source>
        <dbReference type="WBParaSite" id="Hba_00935"/>
    </source>
</evidence>
<sequence length="153" mass="17263">MAKPIKCSSGNNTAYYNFASDETYVCHDSLCSKVTICQKKGGASEEQCICEDELHIMNQNDTCRIPIRVIPTTFVNQTLMLSRDIPVIARKNTKGFTAREVGFNNMHNFCLDPLPPFCLEGPFTCHMINISNYTCRCANGYWRDENSNKCVKG</sequence>
<dbReference type="AlphaFoldDB" id="A0A1I7W8G1"/>
<dbReference type="Proteomes" id="UP000095283">
    <property type="component" value="Unplaced"/>
</dbReference>
<reference evidence="2" key="1">
    <citation type="submission" date="2016-11" db="UniProtKB">
        <authorList>
            <consortium name="WormBaseParasite"/>
        </authorList>
    </citation>
    <scope>IDENTIFICATION</scope>
</reference>
<name>A0A1I7W8G1_HETBA</name>
<dbReference type="WBParaSite" id="Hba_00935">
    <property type="protein sequence ID" value="Hba_00935"/>
    <property type="gene ID" value="Hba_00935"/>
</dbReference>